<evidence type="ECO:0000259" key="8">
    <source>
        <dbReference type="Pfam" id="PF24986"/>
    </source>
</evidence>
<gene>
    <name evidence="5 9" type="primary">rimM</name>
    <name evidence="9" type="ORF">FEZ63_20180</name>
</gene>
<dbReference type="InterPro" id="IPR056792">
    <property type="entry name" value="PRC_RimM"/>
</dbReference>
<dbReference type="PANTHER" id="PTHR33692:SF1">
    <property type="entry name" value="RIBOSOME MATURATION FACTOR RIMM"/>
    <property type="match status" value="1"/>
</dbReference>
<dbReference type="Proteomes" id="UP000325684">
    <property type="component" value="Unassembled WGS sequence"/>
</dbReference>
<comment type="function">
    <text evidence="5">An accessory protein needed during the final step in the assembly of 30S ribosomal subunit, possibly for assembly of the head region. Essential for efficient processing of 16S rRNA. May be needed both before and after RbfA during the maturation of 16S rRNA. It has affinity for free ribosomal 30S subunits but not for 70S ribosomes.</text>
</comment>
<dbReference type="PANTHER" id="PTHR33692">
    <property type="entry name" value="RIBOSOME MATURATION FACTOR RIMM"/>
    <property type="match status" value="1"/>
</dbReference>
<dbReference type="Pfam" id="PF24986">
    <property type="entry name" value="PRC_RimM"/>
    <property type="match status" value="1"/>
</dbReference>
<dbReference type="GO" id="GO:0005840">
    <property type="term" value="C:ribosome"/>
    <property type="evidence" value="ECO:0007669"/>
    <property type="project" value="InterPro"/>
</dbReference>
<dbReference type="GO" id="GO:0006364">
    <property type="term" value="P:rRNA processing"/>
    <property type="evidence" value="ECO:0007669"/>
    <property type="project" value="UniProtKB-UniRule"/>
</dbReference>
<accession>A0A5N3P5X0</accession>
<evidence type="ECO:0000256" key="1">
    <source>
        <dbReference type="ARBA" id="ARBA00022490"/>
    </source>
</evidence>
<feature type="region of interest" description="Disordered" evidence="6">
    <location>
        <begin position="1"/>
        <end position="34"/>
    </location>
</feature>
<protein>
    <recommendedName>
        <fullName evidence="5">Ribosome maturation factor RimM</fullName>
    </recommendedName>
</protein>
<dbReference type="GO" id="GO:0042274">
    <property type="term" value="P:ribosomal small subunit biogenesis"/>
    <property type="evidence" value="ECO:0007669"/>
    <property type="project" value="UniProtKB-UniRule"/>
</dbReference>
<keyword evidence="1 5" id="KW-0963">Cytoplasm</keyword>
<comment type="caution">
    <text evidence="9">The sequence shown here is derived from an EMBL/GenBank/DDBJ whole genome shotgun (WGS) entry which is preliminary data.</text>
</comment>
<comment type="subunit">
    <text evidence="5">Binds ribosomal protein uS19.</text>
</comment>
<comment type="similarity">
    <text evidence="5">Belongs to the RimM family.</text>
</comment>
<dbReference type="HAMAP" id="MF_00014">
    <property type="entry name" value="Ribosome_mat_RimM"/>
    <property type="match status" value="1"/>
</dbReference>
<dbReference type="NCBIfam" id="TIGR02273">
    <property type="entry name" value="16S_RimM"/>
    <property type="match status" value="1"/>
</dbReference>
<dbReference type="OrthoDB" id="9788191at2"/>
<dbReference type="InterPro" id="IPR009000">
    <property type="entry name" value="Transl_B-barrel_sf"/>
</dbReference>
<dbReference type="Gene3D" id="2.40.30.60">
    <property type="entry name" value="RimM"/>
    <property type="match status" value="1"/>
</dbReference>
<evidence type="ECO:0000256" key="6">
    <source>
        <dbReference type="SAM" id="MobiDB-lite"/>
    </source>
</evidence>
<evidence type="ECO:0000256" key="2">
    <source>
        <dbReference type="ARBA" id="ARBA00022517"/>
    </source>
</evidence>
<feature type="domain" description="RimM N-terminal" evidence="7">
    <location>
        <begin position="44"/>
        <end position="125"/>
    </location>
</feature>
<keyword evidence="10" id="KW-1185">Reference proteome</keyword>
<evidence type="ECO:0000313" key="9">
    <source>
        <dbReference type="EMBL" id="KAB0265095.1"/>
    </source>
</evidence>
<dbReference type="EMBL" id="VCMV01000043">
    <property type="protein sequence ID" value="KAB0265095.1"/>
    <property type="molecule type" value="Genomic_DNA"/>
</dbReference>
<dbReference type="GO" id="GO:0043022">
    <property type="term" value="F:ribosome binding"/>
    <property type="evidence" value="ECO:0007669"/>
    <property type="project" value="InterPro"/>
</dbReference>
<dbReference type="Gene3D" id="2.30.30.240">
    <property type="entry name" value="PRC-barrel domain"/>
    <property type="match status" value="1"/>
</dbReference>
<evidence type="ECO:0000256" key="3">
    <source>
        <dbReference type="ARBA" id="ARBA00022552"/>
    </source>
</evidence>
<keyword evidence="2 5" id="KW-0690">Ribosome biogenesis</keyword>
<evidence type="ECO:0000259" key="7">
    <source>
        <dbReference type="Pfam" id="PF01782"/>
    </source>
</evidence>
<dbReference type="SUPFAM" id="SSF50346">
    <property type="entry name" value="PRC-barrel domain"/>
    <property type="match status" value="1"/>
</dbReference>
<reference evidence="9 10" key="1">
    <citation type="journal article" date="2019" name="Microorganisms">
        <title>Genome Insights into the Novel Species Microvirga brassicacearum, a Rapeseed Endophyte with Biotechnological Potential.</title>
        <authorList>
            <person name="Jimenez-Gomez A."/>
            <person name="Saati-Santamaria Z."/>
            <person name="Igual J.M."/>
            <person name="Rivas R."/>
            <person name="Mateos P.F."/>
            <person name="Garcia-Fraile P."/>
        </authorList>
    </citation>
    <scope>NUCLEOTIDE SEQUENCE [LARGE SCALE GENOMIC DNA]</scope>
    <source>
        <strain evidence="9 10">CDVBN77</strain>
    </source>
</reference>
<dbReference type="InterPro" id="IPR011033">
    <property type="entry name" value="PRC_barrel-like_sf"/>
</dbReference>
<keyword evidence="3 5" id="KW-0698">rRNA processing</keyword>
<comment type="subcellular location">
    <subcellularLocation>
        <location evidence="5">Cytoplasm</location>
    </subcellularLocation>
</comment>
<organism evidence="9 10">
    <name type="scientific">Microvirga brassicacearum</name>
    <dbReference type="NCBI Taxonomy" id="2580413"/>
    <lineage>
        <taxon>Bacteria</taxon>
        <taxon>Pseudomonadati</taxon>
        <taxon>Pseudomonadota</taxon>
        <taxon>Alphaproteobacteria</taxon>
        <taxon>Hyphomicrobiales</taxon>
        <taxon>Methylobacteriaceae</taxon>
        <taxon>Microvirga</taxon>
    </lineage>
</organism>
<dbReference type="InterPro" id="IPR036976">
    <property type="entry name" value="RimM_N_sf"/>
</dbReference>
<feature type="domain" description="Ribosome maturation factor RimM PRC barrel" evidence="8">
    <location>
        <begin position="140"/>
        <end position="207"/>
    </location>
</feature>
<evidence type="ECO:0000256" key="4">
    <source>
        <dbReference type="ARBA" id="ARBA00023186"/>
    </source>
</evidence>
<name>A0A5N3P5X0_9HYPH</name>
<dbReference type="InterPro" id="IPR002676">
    <property type="entry name" value="RimM_N"/>
</dbReference>
<dbReference type="InterPro" id="IPR011961">
    <property type="entry name" value="RimM"/>
</dbReference>
<evidence type="ECO:0000256" key="5">
    <source>
        <dbReference type="HAMAP-Rule" id="MF_00014"/>
    </source>
</evidence>
<dbReference type="SUPFAM" id="SSF50447">
    <property type="entry name" value="Translation proteins"/>
    <property type="match status" value="1"/>
</dbReference>
<keyword evidence="4 5" id="KW-0143">Chaperone</keyword>
<dbReference type="AlphaFoldDB" id="A0A5N3P5X0"/>
<sequence>MGRGRGGGAGATFDKGAPTPPPPTPPHKGEESPVAAAGSDLVLVGEFGRAHGLKGEVRLKSHTGDPLAIATYGPLLDAGGRSYILKNPRQAPGGAPEMLVVRVEGVISRDAAEALNRIELYLPREKLPRAEDEDEFLLADLIGLSVRDEAGAIIGTIVDVPNFGGGDLLEIAPATGGATAFLPFTKAFVPVVRLAERLVVAAPPDDLFAPARPEPDEAPA</sequence>
<comment type="domain">
    <text evidence="5">The PRC barrel domain binds ribosomal protein uS19.</text>
</comment>
<dbReference type="Pfam" id="PF01782">
    <property type="entry name" value="RimM"/>
    <property type="match status" value="1"/>
</dbReference>
<dbReference type="GO" id="GO:0005737">
    <property type="term" value="C:cytoplasm"/>
    <property type="evidence" value="ECO:0007669"/>
    <property type="project" value="UniProtKB-SubCell"/>
</dbReference>
<evidence type="ECO:0000313" key="10">
    <source>
        <dbReference type="Proteomes" id="UP000325684"/>
    </source>
</evidence>
<feature type="compositionally biased region" description="Gly residues" evidence="6">
    <location>
        <begin position="1"/>
        <end position="10"/>
    </location>
</feature>
<proteinExistence type="inferred from homology"/>